<dbReference type="CDD" id="cd00024">
    <property type="entry name" value="CD_CSD"/>
    <property type="match status" value="1"/>
</dbReference>
<dbReference type="PROSITE" id="PS50013">
    <property type="entry name" value="CHROMO_2"/>
    <property type="match status" value="1"/>
</dbReference>
<evidence type="ECO:0000259" key="2">
    <source>
        <dbReference type="PROSITE" id="PS50013"/>
    </source>
</evidence>
<gene>
    <name evidence="3" type="ORF">yc1106_09015</name>
</gene>
<protein>
    <recommendedName>
        <fullName evidence="2">Chromo domain-containing protein</fullName>
    </recommendedName>
</protein>
<feature type="domain" description="Chromo" evidence="2">
    <location>
        <begin position="15"/>
        <end position="62"/>
    </location>
</feature>
<dbReference type="SUPFAM" id="SSF54160">
    <property type="entry name" value="Chromo domain-like"/>
    <property type="match status" value="1"/>
</dbReference>
<keyword evidence="4" id="KW-1185">Reference proteome</keyword>
<dbReference type="VEuPathDB" id="FungiDB:yc1106_09015"/>
<dbReference type="InterPro" id="IPR000953">
    <property type="entry name" value="Chromo/chromo_shadow_dom"/>
</dbReference>
<organism evidence="3 4">
    <name type="scientific">Curvularia clavata</name>
    <dbReference type="NCBI Taxonomy" id="95742"/>
    <lineage>
        <taxon>Eukaryota</taxon>
        <taxon>Fungi</taxon>
        <taxon>Dikarya</taxon>
        <taxon>Ascomycota</taxon>
        <taxon>Pezizomycotina</taxon>
        <taxon>Dothideomycetes</taxon>
        <taxon>Pleosporomycetidae</taxon>
        <taxon>Pleosporales</taxon>
        <taxon>Pleosporineae</taxon>
        <taxon>Pleosporaceae</taxon>
        <taxon>Curvularia</taxon>
    </lineage>
</organism>
<name>A0A9Q9DXQ2_CURCL</name>
<dbReference type="EMBL" id="CP089280">
    <property type="protein sequence ID" value="USP81741.1"/>
    <property type="molecule type" value="Genomic_DNA"/>
</dbReference>
<comment type="subunit">
    <text evidence="1">Component of the NuA4 histone acetyltransferase complex.</text>
</comment>
<reference evidence="3" key="1">
    <citation type="submission" date="2021-12" db="EMBL/GenBank/DDBJ databases">
        <title>Curvularia clavata genome.</title>
        <authorList>
            <person name="Cao Y."/>
        </authorList>
    </citation>
    <scope>NUCLEOTIDE SEQUENCE</scope>
    <source>
        <strain evidence="3">Yc1106</strain>
    </source>
</reference>
<proteinExistence type="predicted"/>
<evidence type="ECO:0000256" key="1">
    <source>
        <dbReference type="ARBA" id="ARBA00011353"/>
    </source>
</evidence>
<dbReference type="Proteomes" id="UP001056012">
    <property type="component" value="Chromosome 7"/>
</dbReference>
<dbReference type="InterPro" id="IPR016197">
    <property type="entry name" value="Chromo-like_dom_sf"/>
</dbReference>
<dbReference type="AlphaFoldDB" id="A0A9Q9DXQ2"/>
<dbReference type="GO" id="GO:0006338">
    <property type="term" value="P:chromatin remodeling"/>
    <property type="evidence" value="ECO:0007669"/>
    <property type="project" value="UniProtKB-ARBA"/>
</dbReference>
<evidence type="ECO:0000313" key="4">
    <source>
        <dbReference type="Proteomes" id="UP001056012"/>
    </source>
</evidence>
<dbReference type="Gene3D" id="2.40.50.40">
    <property type="match status" value="1"/>
</dbReference>
<dbReference type="OrthoDB" id="4365225at2759"/>
<accession>A0A9Q9DXQ2</accession>
<sequence length="62" mass="7429">MSMALPTAPREPQRYIVDRILTKKLRRVLGTRRKQWHTRWQGYDSSEDPFVPMAQLREDVSE</sequence>
<evidence type="ECO:0000313" key="3">
    <source>
        <dbReference type="EMBL" id="USP81741.1"/>
    </source>
</evidence>